<dbReference type="GO" id="GO:0005524">
    <property type="term" value="F:ATP binding"/>
    <property type="evidence" value="ECO:0007669"/>
    <property type="project" value="UniProtKB-KW"/>
</dbReference>
<evidence type="ECO:0000256" key="5">
    <source>
        <dbReference type="ARBA" id="ARBA00022840"/>
    </source>
</evidence>
<protein>
    <recommendedName>
        <fullName evidence="3">phosphoenolpyruvate carboxykinase (ATP)</fullName>
        <ecNumber evidence="3">4.1.1.49</ecNumber>
    </recommendedName>
</protein>
<dbReference type="GO" id="GO:0006094">
    <property type="term" value="P:gluconeogenesis"/>
    <property type="evidence" value="ECO:0007669"/>
    <property type="project" value="UniProtKB-UniPathway"/>
</dbReference>
<dbReference type="AlphaFoldDB" id="A0A430B578"/>
<sequence length="549" mass="62088">MSSINRFAVDEIRKSNPIFSDFRSIIETAFYGNNVSKVTELKKAYELASDSPGTIKTDLPLFKAEEMGLPSNAKILVFNDGKVFGRTAAARRIIGQPGIDATYLSGILREAIYQGRQKEFYHGTALVGLSESFMLKTHLMIPTGFENNLYSYLLNFQMITEEYKDLYHSSKKYDEGDIYIYADPDWNHPDFPHGLALFDPIHNVAAILGLRYFGELKKATLTLAWAAAHRNDFIACHGGVKQYDLDEEKYTMAVFGLSGSGKSTITLSDHGNKFNMKVLHDDAFIIEKGTGATTALEPSYFDKTQDYPMGDKNIKYFLTCQNVGVTLDKDDKKVLVTEDIRNGNGRTIKSQFVIPNRENHLTEKIDSIFWIMKDDSLPPILKINNPILASIFGLTLATKRSTAENVVPGVDINKLVIEPFANPFRCYALNEDYQNFKHLFEEKATDCYILNTGFFRGEKVTPAQTLGSIEKIIANEANFKVFGPLEDISYLPVDNHDPDFKNKDYVESLIKGMENRLDFLNDMKIEMDGYNALPEETNEVIKRIINELK</sequence>
<dbReference type="InterPro" id="IPR008210">
    <property type="entry name" value="PEP_carboxykinase_N"/>
</dbReference>
<name>A0A430B578_9ENTE</name>
<gene>
    <name evidence="8" type="ORF">CBF28_07035</name>
</gene>
<keyword evidence="8" id="KW-0670">Pyruvate</keyword>
<evidence type="ECO:0000256" key="3">
    <source>
        <dbReference type="ARBA" id="ARBA00012363"/>
    </source>
</evidence>
<dbReference type="GO" id="GO:0016301">
    <property type="term" value="F:kinase activity"/>
    <property type="evidence" value="ECO:0007669"/>
    <property type="project" value="UniProtKB-KW"/>
</dbReference>
<dbReference type="Pfam" id="PF01293">
    <property type="entry name" value="PEPCK_ATP"/>
    <property type="match status" value="1"/>
</dbReference>
<comment type="caution">
    <text evidence="8">The sequence shown here is derived from an EMBL/GenBank/DDBJ whole genome shotgun (WGS) entry which is preliminary data.</text>
</comment>
<keyword evidence="6" id="KW-0456">Lyase</keyword>
<reference evidence="8 9" key="1">
    <citation type="submission" date="2017-05" db="EMBL/GenBank/DDBJ databases">
        <title>Vagococcus spp. assemblies.</title>
        <authorList>
            <person name="Gulvik C.A."/>
        </authorList>
    </citation>
    <scope>NUCLEOTIDE SEQUENCE [LARGE SCALE GENOMIC DNA]</scope>
    <source>
        <strain evidence="8 9">SS1714</strain>
    </source>
</reference>
<dbReference type="RefSeq" id="WP_126793392.1">
    <property type="nucleotide sequence ID" value="NZ_CP060720.1"/>
</dbReference>
<dbReference type="OrthoDB" id="9806325at2"/>
<dbReference type="EC" id="4.1.1.49" evidence="3"/>
<evidence type="ECO:0000256" key="4">
    <source>
        <dbReference type="ARBA" id="ARBA00022741"/>
    </source>
</evidence>
<dbReference type="Proteomes" id="UP000288028">
    <property type="component" value="Unassembled WGS sequence"/>
</dbReference>
<comment type="similarity">
    <text evidence="2">Belongs to the phosphoenolpyruvate carboxykinase (ATP) family.</text>
</comment>
<comment type="pathway">
    <text evidence="1">Carbohydrate biosynthesis; gluconeogenesis.</text>
</comment>
<dbReference type="InterPro" id="IPR013035">
    <property type="entry name" value="PEP_carboxykinase_C"/>
</dbReference>
<evidence type="ECO:0000256" key="7">
    <source>
        <dbReference type="ARBA" id="ARBA00047371"/>
    </source>
</evidence>
<keyword evidence="8" id="KW-0808">Transferase</keyword>
<proteinExistence type="inferred from homology"/>
<keyword evidence="4" id="KW-0547">Nucleotide-binding</keyword>
<evidence type="ECO:0000256" key="1">
    <source>
        <dbReference type="ARBA" id="ARBA00004742"/>
    </source>
</evidence>
<dbReference type="EMBL" id="NGKB01000005">
    <property type="protein sequence ID" value="RSU15475.1"/>
    <property type="molecule type" value="Genomic_DNA"/>
</dbReference>
<evidence type="ECO:0000256" key="2">
    <source>
        <dbReference type="ARBA" id="ARBA00006052"/>
    </source>
</evidence>
<evidence type="ECO:0000313" key="9">
    <source>
        <dbReference type="Proteomes" id="UP000288028"/>
    </source>
</evidence>
<keyword evidence="9" id="KW-1185">Reference proteome</keyword>
<comment type="catalytic activity">
    <reaction evidence="7">
        <text>oxaloacetate + ATP = phosphoenolpyruvate + ADP + CO2</text>
        <dbReference type="Rhea" id="RHEA:18617"/>
        <dbReference type="ChEBI" id="CHEBI:16452"/>
        <dbReference type="ChEBI" id="CHEBI:16526"/>
        <dbReference type="ChEBI" id="CHEBI:30616"/>
        <dbReference type="ChEBI" id="CHEBI:58702"/>
        <dbReference type="ChEBI" id="CHEBI:456216"/>
        <dbReference type="EC" id="4.1.1.49"/>
    </reaction>
</comment>
<keyword evidence="5" id="KW-0067">ATP-binding</keyword>
<organism evidence="8 9">
    <name type="scientific">Vagococcus carniphilus</name>
    <dbReference type="NCBI Taxonomy" id="218144"/>
    <lineage>
        <taxon>Bacteria</taxon>
        <taxon>Bacillati</taxon>
        <taxon>Bacillota</taxon>
        <taxon>Bacilli</taxon>
        <taxon>Lactobacillales</taxon>
        <taxon>Enterococcaceae</taxon>
        <taxon>Vagococcus</taxon>
    </lineage>
</organism>
<dbReference type="GO" id="GO:0004612">
    <property type="term" value="F:phosphoenolpyruvate carboxykinase (ATP) activity"/>
    <property type="evidence" value="ECO:0007669"/>
    <property type="project" value="UniProtKB-EC"/>
</dbReference>
<dbReference type="SUPFAM" id="SSF53795">
    <property type="entry name" value="PEP carboxykinase-like"/>
    <property type="match status" value="1"/>
</dbReference>
<dbReference type="UniPathway" id="UPA00138"/>
<dbReference type="SUPFAM" id="SSF68923">
    <property type="entry name" value="PEP carboxykinase N-terminal domain"/>
    <property type="match status" value="1"/>
</dbReference>
<keyword evidence="8" id="KW-0418">Kinase</keyword>
<dbReference type="Gene3D" id="3.90.228.20">
    <property type="match status" value="1"/>
</dbReference>
<dbReference type="GeneID" id="95580807"/>
<evidence type="ECO:0000256" key="6">
    <source>
        <dbReference type="ARBA" id="ARBA00023239"/>
    </source>
</evidence>
<accession>A0A430B578</accession>
<evidence type="ECO:0000313" key="8">
    <source>
        <dbReference type="EMBL" id="RSU15475.1"/>
    </source>
</evidence>
<dbReference type="InterPro" id="IPR001272">
    <property type="entry name" value="PEP_carboxykinase_ATP"/>
</dbReference>